<accession>A0A268FA02</accession>
<dbReference type="Proteomes" id="UP000216961">
    <property type="component" value="Unassembled WGS sequence"/>
</dbReference>
<gene>
    <name evidence="1" type="ORF">CHH57_16040</name>
</gene>
<reference evidence="1 2" key="1">
    <citation type="submission" date="2017-07" db="EMBL/GenBank/DDBJ databases">
        <title>Isolation and whole genome analysis of endospore-forming bacteria from heroin.</title>
        <authorList>
            <person name="Kalinowski J."/>
            <person name="Ahrens B."/>
            <person name="Al-Dilaimi A."/>
            <person name="Winkler A."/>
            <person name="Wibberg D."/>
            <person name="Schleenbecker U."/>
            <person name="Ruckert C."/>
            <person name="Wolfel R."/>
            <person name="Grass G."/>
        </authorList>
    </citation>
    <scope>NUCLEOTIDE SEQUENCE [LARGE SCALE GENOMIC DNA]</scope>
    <source>
        <strain evidence="1 2">7521-2</strain>
    </source>
</reference>
<sequence>MNIQLEMIEDKVEFFEGESLKAIEKKINEQVEVNKAILLSVHSVSHQVTLLENGRPYYTAVVHFKMKKQF</sequence>
<dbReference type="EMBL" id="NPBQ01000097">
    <property type="protein sequence ID" value="PAD82210.1"/>
    <property type="molecule type" value="Genomic_DNA"/>
</dbReference>
<dbReference type="Pfam" id="PF10750">
    <property type="entry name" value="DUF2536"/>
    <property type="match status" value="1"/>
</dbReference>
<proteinExistence type="predicted"/>
<comment type="caution">
    <text evidence="1">The sequence shown here is derived from an EMBL/GenBank/DDBJ whole genome shotgun (WGS) entry which is preliminary data.</text>
</comment>
<dbReference type="RefSeq" id="WP_095331723.1">
    <property type="nucleotide sequence ID" value="NZ_CP026031.1"/>
</dbReference>
<dbReference type="AlphaFoldDB" id="A0A268FA02"/>
<organism evidence="1 2">
    <name type="scientific">Niallia circulans</name>
    <name type="common">Bacillus circulans</name>
    <dbReference type="NCBI Taxonomy" id="1397"/>
    <lineage>
        <taxon>Bacteria</taxon>
        <taxon>Bacillati</taxon>
        <taxon>Bacillota</taxon>
        <taxon>Bacilli</taxon>
        <taxon>Bacillales</taxon>
        <taxon>Bacillaceae</taxon>
        <taxon>Niallia</taxon>
    </lineage>
</organism>
<dbReference type="InterPro" id="IPR019686">
    <property type="entry name" value="DUF2536"/>
</dbReference>
<evidence type="ECO:0000313" key="1">
    <source>
        <dbReference type="EMBL" id="PAD82210.1"/>
    </source>
</evidence>
<protein>
    <submittedName>
        <fullName evidence="1">Uncharacterized protein</fullName>
    </submittedName>
</protein>
<dbReference type="KEGG" id="bcir:C2I06_10475"/>
<name>A0A268FA02_NIACI</name>
<evidence type="ECO:0000313" key="2">
    <source>
        <dbReference type="Proteomes" id="UP000216961"/>
    </source>
</evidence>